<evidence type="ECO:0000256" key="1">
    <source>
        <dbReference type="SAM" id="MobiDB-lite"/>
    </source>
</evidence>
<dbReference type="InParanoid" id="D8QGA1"/>
<gene>
    <name evidence="2" type="ORF">SCHCODRAFT_237556</name>
</gene>
<feature type="compositionally biased region" description="Basic and acidic residues" evidence="1">
    <location>
        <begin position="251"/>
        <end position="271"/>
    </location>
</feature>
<feature type="compositionally biased region" description="Basic residues" evidence="1">
    <location>
        <begin position="1"/>
        <end position="14"/>
    </location>
</feature>
<feature type="compositionally biased region" description="Basic and acidic residues" evidence="1">
    <location>
        <begin position="69"/>
        <end position="78"/>
    </location>
</feature>
<protein>
    <submittedName>
        <fullName evidence="2">Uncharacterized protein</fullName>
    </submittedName>
</protein>
<name>D8QGA1_SCHCM</name>
<dbReference type="AlphaFoldDB" id="D8QGA1"/>
<dbReference type="OrthoDB" id="3099145at2759"/>
<proteinExistence type="predicted"/>
<dbReference type="KEGG" id="scm:SCHCO_02692546"/>
<keyword evidence="3" id="KW-1185">Reference proteome</keyword>
<reference evidence="2 3" key="1">
    <citation type="journal article" date="2010" name="Nat. Biotechnol.">
        <title>Genome sequence of the model mushroom Schizophyllum commune.</title>
        <authorList>
            <person name="Ohm R.A."/>
            <person name="de Jong J.F."/>
            <person name="Lugones L.G."/>
            <person name="Aerts A."/>
            <person name="Kothe E."/>
            <person name="Stajich J.E."/>
            <person name="de Vries R.P."/>
            <person name="Record E."/>
            <person name="Levasseur A."/>
            <person name="Baker S.E."/>
            <person name="Bartholomew K.A."/>
            <person name="Coutinho P.M."/>
            <person name="Erdmann S."/>
            <person name="Fowler T.J."/>
            <person name="Gathman A.C."/>
            <person name="Lombard V."/>
            <person name="Henrissat B."/>
            <person name="Knabe N."/>
            <person name="Kuees U."/>
            <person name="Lilly W.W."/>
            <person name="Lindquist E."/>
            <person name="Lucas S."/>
            <person name="Magnuson J.K."/>
            <person name="Piumi F."/>
            <person name="Raudaskoski M."/>
            <person name="Salamov A."/>
            <person name="Schmutz J."/>
            <person name="Schwarze F.W.M.R."/>
            <person name="vanKuyk P.A."/>
            <person name="Horton J.S."/>
            <person name="Grigoriev I.V."/>
            <person name="Woesten H.A.B."/>
        </authorList>
    </citation>
    <scope>NUCLEOTIDE SEQUENCE [LARGE SCALE GENOMIC DNA]</scope>
    <source>
        <strain evidence="3">H4-8 / FGSC 9210</strain>
    </source>
</reference>
<evidence type="ECO:0000313" key="2">
    <source>
        <dbReference type="EMBL" id="EFI93257.1"/>
    </source>
</evidence>
<dbReference type="GeneID" id="9596877"/>
<dbReference type="Proteomes" id="UP000007431">
    <property type="component" value="Unassembled WGS sequence"/>
</dbReference>
<feature type="compositionally biased region" description="Basic residues" evidence="1">
    <location>
        <begin position="185"/>
        <end position="194"/>
    </location>
</feature>
<organism evidence="3">
    <name type="scientific">Schizophyllum commune (strain H4-8 / FGSC 9210)</name>
    <name type="common">Split gill fungus</name>
    <dbReference type="NCBI Taxonomy" id="578458"/>
    <lineage>
        <taxon>Eukaryota</taxon>
        <taxon>Fungi</taxon>
        <taxon>Dikarya</taxon>
        <taxon>Basidiomycota</taxon>
        <taxon>Agaricomycotina</taxon>
        <taxon>Agaricomycetes</taxon>
        <taxon>Agaricomycetidae</taxon>
        <taxon>Agaricales</taxon>
        <taxon>Schizophyllaceae</taxon>
        <taxon>Schizophyllum</taxon>
    </lineage>
</organism>
<feature type="compositionally biased region" description="Basic and acidic residues" evidence="1">
    <location>
        <begin position="99"/>
        <end position="114"/>
    </location>
</feature>
<sequence>MAGKRGRGRGHGRGGKGGGNGRAIAGKISVELPPGVEPPPSVELPSRVTREANKTAHPGLLDAKQPRRTAAEMEEARAAEVAQDAAKEQQRQAALQKVATEEDAMRREDARRALEAFTGPATRQAVSQLKEAAETSAEVPSSTEDSDVVMLDGSSDSASEVVSSPDSDAYVPPPGAEVEESVAKAKTKKQHKKLTREDVRTQRQTSDEPPVSSIVAAGDKSNKRKAAGVADNLPAKKCKKAPPKPGGIDTKALKEVKDAADHAKKTNDDSMVRVGGFAEDD</sequence>
<dbReference type="EMBL" id="GL377311">
    <property type="protein sequence ID" value="EFI93257.1"/>
    <property type="molecule type" value="Genomic_DNA"/>
</dbReference>
<dbReference type="RefSeq" id="XP_003028160.1">
    <property type="nucleotide sequence ID" value="XM_003028114.1"/>
</dbReference>
<feature type="region of interest" description="Disordered" evidence="1">
    <location>
        <begin position="1"/>
        <end position="281"/>
    </location>
</feature>
<evidence type="ECO:0000313" key="3">
    <source>
        <dbReference type="Proteomes" id="UP000007431"/>
    </source>
</evidence>
<feature type="compositionally biased region" description="Low complexity" evidence="1">
    <location>
        <begin position="152"/>
        <end position="169"/>
    </location>
</feature>
<dbReference type="VEuPathDB" id="FungiDB:SCHCODRAFT_02692546"/>
<dbReference type="HOGENOM" id="CLU_990970_0_0_1"/>
<accession>D8QGA1</accession>